<evidence type="ECO:0000313" key="2">
    <source>
        <dbReference type="Proteomes" id="UP000789920"/>
    </source>
</evidence>
<keyword evidence="2" id="KW-1185">Reference proteome</keyword>
<feature type="non-terminal residue" evidence="1">
    <location>
        <position position="1"/>
    </location>
</feature>
<protein>
    <submittedName>
        <fullName evidence="1">626_t:CDS:1</fullName>
    </submittedName>
</protein>
<gene>
    <name evidence="1" type="ORF">RPERSI_LOCUS21480</name>
</gene>
<sequence>NETGDYITQPEKVPRSFFGKAVREQEKTALQISDYFNYFKATLSGICRHFDIENADNNYIPNPIGHILHKVIFSINILLITERAFVEWPERSGEPIHVKEEINGYYPIKLTKIIEKIAPLHYYLQITLQDEETEIQQEHSKMTELITLYKNRKYIELLKLGSYIDQKLQYTPTQYWYHKKITKYQFSTKRDREIYKELKRDFENYTSKLRQIKNFGYIFDSQQAFYLHFDRVTTLQLPNAYPETTTVIETQTVLNKIIAQQYLLE</sequence>
<name>A0ACA9RQ72_9GLOM</name>
<dbReference type="Proteomes" id="UP000789920">
    <property type="component" value="Unassembled WGS sequence"/>
</dbReference>
<reference evidence="1" key="1">
    <citation type="submission" date="2021-06" db="EMBL/GenBank/DDBJ databases">
        <authorList>
            <person name="Kallberg Y."/>
            <person name="Tangrot J."/>
            <person name="Rosling A."/>
        </authorList>
    </citation>
    <scope>NUCLEOTIDE SEQUENCE</scope>
    <source>
        <strain evidence="1">MA461A</strain>
    </source>
</reference>
<proteinExistence type="predicted"/>
<feature type="non-terminal residue" evidence="1">
    <location>
        <position position="265"/>
    </location>
</feature>
<comment type="caution">
    <text evidence="1">The sequence shown here is derived from an EMBL/GenBank/DDBJ whole genome shotgun (WGS) entry which is preliminary data.</text>
</comment>
<evidence type="ECO:0000313" key="1">
    <source>
        <dbReference type="EMBL" id="CAG8803239.1"/>
    </source>
</evidence>
<dbReference type="EMBL" id="CAJVQC010062985">
    <property type="protein sequence ID" value="CAG8803239.1"/>
    <property type="molecule type" value="Genomic_DNA"/>
</dbReference>
<organism evidence="1 2">
    <name type="scientific">Racocetra persica</name>
    <dbReference type="NCBI Taxonomy" id="160502"/>
    <lineage>
        <taxon>Eukaryota</taxon>
        <taxon>Fungi</taxon>
        <taxon>Fungi incertae sedis</taxon>
        <taxon>Mucoromycota</taxon>
        <taxon>Glomeromycotina</taxon>
        <taxon>Glomeromycetes</taxon>
        <taxon>Diversisporales</taxon>
        <taxon>Gigasporaceae</taxon>
        <taxon>Racocetra</taxon>
    </lineage>
</organism>
<accession>A0ACA9RQ72</accession>